<evidence type="ECO:0000256" key="3">
    <source>
        <dbReference type="ARBA" id="ARBA00023211"/>
    </source>
</evidence>
<dbReference type="GO" id="GO:0004053">
    <property type="term" value="F:arginase activity"/>
    <property type="evidence" value="ECO:0007669"/>
    <property type="project" value="TreeGrafter"/>
</dbReference>
<dbReference type="InterPro" id="IPR006035">
    <property type="entry name" value="Ureohydrolase"/>
</dbReference>
<dbReference type="AlphaFoldDB" id="A0A0N0NRJ0"/>
<evidence type="ECO:0000313" key="6">
    <source>
        <dbReference type="Proteomes" id="UP000038010"/>
    </source>
</evidence>
<comment type="similarity">
    <text evidence="4">Belongs to the arginase family.</text>
</comment>
<keyword evidence="3" id="KW-0464">Manganese</keyword>
<dbReference type="RefSeq" id="XP_018005101.1">
    <property type="nucleotide sequence ID" value="XM_018142300.1"/>
</dbReference>
<comment type="caution">
    <text evidence="5">The sequence shown here is derived from an EMBL/GenBank/DDBJ whole genome shotgun (WGS) entry which is preliminary data.</text>
</comment>
<keyword evidence="2" id="KW-0378">Hydrolase</keyword>
<reference evidence="5 6" key="1">
    <citation type="submission" date="2015-06" db="EMBL/GenBank/DDBJ databases">
        <title>Draft genome of the ant-associated black yeast Phialophora attae CBS 131958.</title>
        <authorList>
            <person name="Moreno L.F."/>
            <person name="Stielow B.J."/>
            <person name="de Hoog S."/>
            <person name="Vicente V.A."/>
            <person name="Weiss V.A."/>
            <person name="de Vries M."/>
            <person name="Cruz L.M."/>
            <person name="Souza E.M."/>
        </authorList>
    </citation>
    <scope>NUCLEOTIDE SEQUENCE [LARGE SCALE GENOMIC DNA]</scope>
    <source>
        <strain evidence="5 6">CBS 131958</strain>
    </source>
</reference>
<gene>
    <name evidence="5" type="ORF">AB675_2336</name>
</gene>
<dbReference type="SUPFAM" id="SSF52768">
    <property type="entry name" value="Arginase/deacetylase"/>
    <property type="match status" value="1"/>
</dbReference>
<proteinExistence type="inferred from homology"/>
<organism evidence="5 6">
    <name type="scientific">Cyphellophora attinorum</name>
    <dbReference type="NCBI Taxonomy" id="1664694"/>
    <lineage>
        <taxon>Eukaryota</taxon>
        <taxon>Fungi</taxon>
        <taxon>Dikarya</taxon>
        <taxon>Ascomycota</taxon>
        <taxon>Pezizomycotina</taxon>
        <taxon>Eurotiomycetes</taxon>
        <taxon>Chaetothyriomycetidae</taxon>
        <taxon>Chaetothyriales</taxon>
        <taxon>Cyphellophoraceae</taxon>
        <taxon>Cyphellophora</taxon>
    </lineage>
</organism>
<dbReference type="Proteomes" id="UP000038010">
    <property type="component" value="Unassembled WGS sequence"/>
</dbReference>
<evidence type="ECO:0000313" key="5">
    <source>
        <dbReference type="EMBL" id="KPI45138.1"/>
    </source>
</evidence>
<dbReference type="Pfam" id="PF00491">
    <property type="entry name" value="Arginase"/>
    <property type="match status" value="1"/>
</dbReference>
<name>A0A0N0NRJ0_9EURO</name>
<dbReference type="PANTHER" id="PTHR43782">
    <property type="entry name" value="ARGINASE"/>
    <property type="match status" value="1"/>
</dbReference>
<evidence type="ECO:0000256" key="1">
    <source>
        <dbReference type="ARBA" id="ARBA00022723"/>
    </source>
</evidence>
<evidence type="ECO:0000256" key="2">
    <source>
        <dbReference type="ARBA" id="ARBA00022801"/>
    </source>
</evidence>
<dbReference type="PANTHER" id="PTHR43782:SF3">
    <property type="entry name" value="ARGINASE"/>
    <property type="match status" value="1"/>
</dbReference>
<evidence type="ECO:0008006" key="7">
    <source>
        <dbReference type="Google" id="ProtNLM"/>
    </source>
</evidence>
<dbReference type="STRING" id="1664694.A0A0N0NRJ0"/>
<evidence type="ECO:0000256" key="4">
    <source>
        <dbReference type="PROSITE-ProRule" id="PRU00742"/>
    </source>
</evidence>
<dbReference type="VEuPathDB" id="FungiDB:AB675_2336"/>
<dbReference type="GO" id="GO:0005737">
    <property type="term" value="C:cytoplasm"/>
    <property type="evidence" value="ECO:0007669"/>
    <property type="project" value="TreeGrafter"/>
</dbReference>
<dbReference type="InterPro" id="IPR023696">
    <property type="entry name" value="Ureohydrolase_dom_sf"/>
</dbReference>
<protein>
    <recommendedName>
        <fullName evidence="7">Arginase</fullName>
    </recommendedName>
</protein>
<sequence>MTAPSSCDITYVPADCGSTIFGKSKAPDAFKSIDILSRLQNAGVSAIREIDALTEPATWSITTFEPGRVRNEELNVEVNHKVFNALQQHLSTAEAHEELPFQLVLGGECCMLPGIVSQLAIRRNGIGQRLGLIYIDADADTDLNSPSDPGSTGNMAAQTMSLLVGTPGGLPSMDFFHESAERTLCDASNTVLFGTNMSCATNKSEHYAYLFENQYRVIPSSSVAKNPELQADAALKYLDQQGIDAILIHLDVDSIDPGEFPLANLPNYTGVKFDVMMRALAVFLSSEKTVGLCVAEVNPDHDPGLKMTTMLADAIAGMLGKRDQ</sequence>
<keyword evidence="6" id="KW-1185">Reference proteome</keyword>
<dbReference type="PROSITE" id="PS51409">
    <property type="entry name" value="ARGINASE_2"/>
    <property type="match status" value="1"/>
</dbReference>
<dbReference type="OrthoDB" id="9992747at2759"/>
<keyword evidence="1" id="KW-0479">Metal-binding</keyword>
<accession>A0A0N0NRJ0</accession>
<dbReference type="Gene3D" id="3.40.800.10">
    <property type="entry name" value="Ureohydrolase domain"/>
    <property type="match status" value="1"/>
</dbReference>
<dbReference type="EMBL" id="LFJN01000002">
    <property type="protein sequence ID" value="KPI45138.1"/>
    <property type="molecule type" value="Genomic_DNA"/>
</dbReference>
<dbReference type="GeneID" id="28734180"/>
<dbReference type="GO" id="GO:0030145">
    <property type="term" value="F:manganese ion binding"/>
    <property type="evidence" value="ECO:0007669"/>
    <property type="project" value="TreeGrafter"/>
</dbReference>